<dbReference type="NCBIfam" id="TIGR00254">
    <property type="entry name" value="GGDEF"/>
    <property type="match status" value="1"/>
</dbReference>
<dbReference type="CDD" id="cd00130">
    <property type="entry name" value="PAS"/>
    <property type="match status" value="2"/>
</dbReference>
<dbReference type="SUPFAM" id="SSF55073">
    <property type="entry name" value="Nucleotide cyclase"/>
    <property type="match status" value="1"/>
</dbReference>
<organism evidence="7 8">
    <name type="scientific">Halovibrio salipaludis</name>
    <dbReference type="NCBI Taxonomy" id="2032626"/>
    <lineage>
        <taxon>Bacteria</taxon>
        <taxon>Pseudomonadati</taxon>
        <taxon>Pseudomonadota</taxon>
        <taxon>Gammaproteobacteria</taxon>
        <taxon>Oceanospirillales</taxon>
        <taxon>Halomonadaceae</taxon>
        <taxon>Halovibrio</taxon>
    </lineage>
</organism>
<dbReference type="SUPFAM" id="SSF55785">
    <property type="entry name" value="PYP-like sensor domain (PAS domain)"/>
    <property type="match status" value="2"/>
</dbReference>
<dbReference type="Pfam" id="PF00990">
    <property type="entry name" value="GGDEF"/>
    <property type="match status" value="1"/>
</dbReference>
<dbReference type="CDD" id="cd01949">
    <property type="entry name" value="GGDEF"/>
    <property type="match status" value="1"/>
</dbReference>
<feature type="coiled-coil region" evidence="4">
    <location>
        <begin position="131"/>
        <end position="158"/>
    </location>
</feature>
<dbReference type="Proteomes" id="UP000218896">
    <property type="component" value="Unassembled WGS sequence"/>
</dbReference>
<dbReference type="EMBL" id="NSKD01000007">
    <property type="protein sequence ID" value="PAU78643.1"/>
    <property type="molecule type" value="Genomic_DNA"/>
</dbReference>
<keyword evidence="8" id="KW-1185">Reference proteome</keyword>
<evidence type="ECO:0000259" key="5">
    <source>
        <dbReference type="PROSITE" id="PS50113"/>
    </source>
</evidence>
<dbReference type="SMART" id="SM00091">
    <property type="entry name" value="PAS"/>
    <property type="match status" value="2"/>
</dbReference>
<feature type="domain" description="PAC" evidence="5">
    <location>
        <begin position="87"/>
        <end position="140"/>
    </location>
</feature>
<dbReference type="InterPro" id="IPR043128">
    <property type="entry name" value="Rev_trsase/Diguanyl_cyclase"/>
</dbReference>
<dbReference type="InterPro" id="IPR050469">
    <property type="entry name" value="Diguanylate_Cyclase"/>
</dbReference>
<dbReference type="InterPro" id="IPR013655">
    <property type="entry name" value="PAS_fold_3"/>
</dbReference>
<dbReference type="SMART" id="SM00086">
    <property type="entry name" value="PAC"/>
    <property type="match status" value="2"/>
</dbReference>
<dbReference type="GO" id="GO:0052621">
    <property type="term" value="F:diguanylate cyclase activity"/>
    <property type="evidence" value="ECO:0007669"/>
    <property type="project" value="UniProtKB-EC"/>
</dbReference>
<dbReference type="InterPro" id="IPR029787">
    <property type="entry name" value="Nucleotide_cyclase"/>
</dbReference>
<dbReference type="GO" id="GO:0005886">
    <property type="term" value="C:plasma membrane"/>
    <property type="evidence" value="ECO:0007669"/>
    <property type="project" value="TreeGrafter"/>
</dbReference>
<evidence type="ECO:0000256" key="3">
    <source>
        <dbReference type="ARBA" id="ARBA00034247"/>
    </source>
</evidence>
<dbReference type="NCBIfam" id="TIGR00229">
    <property type="entry name" value="sensory_box"/>
    <property type="match status" value="2"/>
</dbReference>
<dbReference type="PROSITE" id="PS50887">
    <property type="entry name" value="GGDEF"/>
    <property type="match status" value="1"/>
</dbReference>
<protein>
    <recommendedName>
        <fullName evidence="2">diguanylate cyclase</fullName>
        <ecNumber evidence="2">2.7.7.65</ecNumber>
    </recommendedName>
</protein>
<dbReference type="InterPro" id="IPR001610">
    <property type="entry name" value="PAC"/>
</dbReference>
<dbReference type="InterPro" id="IPR000160">
    <property type="entry name" value="GGDEF_dom"/>
</dbReference>
<comment type="catalytic activity">
    <reaction evidence="3">
        <text>2 GTP = 3',3'-c-di-GMP + 2 diphosphate</text>
        <dbReference type="Rhea" id="RHEA:24898"/>
        <dbReference type="ChEBI" id="CHEBI:33019"/>
        <dbReference type="ChEBI" id="CHEBI:37565"/>
        <dbReference type="ChEBI" id="CHEBI:58805"/>
        <dbReference type="EC" id="2.7.7.65"/>
    </reaction>
</comment>
<dbReference type="Gene3D" id="3.30.70.270">
    <property type="match status" value="1"/>
</dbReference>
<dbReference type="FunFam" id="3.30.70.270:FF:000001">
    <property type="entry name" value="Diguanylate cyclase domain protein"/>
    <property type="match status" value="1"/>
</dbReference>
<dbReference type="SMART" id="SM00267">
    <property type="entry name" value="GGDEF"/>
    <property type="match status" value="1"/>
</dbReference>
<accession>A0A2A2F268</accession>
<proteinExistence type="predicted"/>
<evidence type="ECO:0000256" key="4">
    <source>
        <dbReference type="SAM" id="Coils"/>
    </source>
</evidence>
<dbReference type="AlphaFoldDB" id="A0A2A2F268"/>
<dbReference type="GO" id="GO:1902201">
    <property type="term" value="P:negative regulation of bacterial-type flagellum-dependent cell motility"/>
    <property type="evidence" value="ECO:0007669"/>
    <property type="project" value="TreeGrafter"/>
</dbReference>
<dbReference type="InterPro" id="IPR000700">
    <property type="entry name" value="PAS-assoc_C"/>
</dbReference>
<dbReference type="PANTHER" id="PTHR45138">
    <property type="entry name" value="REGULATORY COMPONENTS OF SENSORY TRANSDUCTION SYSTEM"/>
    <property type="match status" value="1"/>
</dbReference>
<feature type="domain" description="GGDEF" evidence="6">
    <location>
        <begin position="304"/>
        <end position="437"/>
    </location>
</feature>
<evidence type="ECO:0000313" key="7">
    <source>
        <dbReference type="EMBL" id="PAU78643.1"/>
    </source>
</evidence>
<dbReference type="Gene3D" id="3.30.450.20">
    <property type="entry name" value="PAS domain"/>
    <property type="match status" value="2"/>
</dbReference>
<sequence length="437" mass="49742">MGQPPVSGDRVSALETIIDVAELGTWIWNVQTGETEFNDYWARMLGYTLEELGPTSIDTWLHFLSEEDHPVSEQALKAHFEGHASVYDCEVRVRHRDGRLIWIRDFGRVVSWTPDGQPEWVSGAHLDITSHKDLEQSLREESEANRELIQTLERAQEIGNLGYWKASLGEGVLYWSEKVFEIFGVSSDRFTPSVDAFRTFVHPEDLAFVDAREVQARQTGLFDVEHRVVRPDGSVRWVHARGDYTSAGDDRIFIGTVRDITEQKEQEDRLRELSFTDPLTQIPNRRVFMERLNESYELFNRRNIPAAVVMIDIDHFKTVNDTYGHGAGDEMIRHVAHTLAERVRESDVPCRLGGEEFGLLLPGTVIDEAMDLAERLRLEIAGYTCTTSRGETLQVTLSAGVSRFEKEDTHPEQALQRADAALYRSKATGRNRVIKGV</sequence>
<evidence type="ECO:0000256" key="1">
    <source>
        <dbReference type="ARBA" id="ARBA00001946"/>
    </source>
</evidence>
<dbReference type="PROSITE" id="PS50113">
    <property type="entry name" value="PAC"/>
    <property type="match status" value="2"/>
</dbReference>
<dbReference type="EC" id="2.7.7.65" evidence="2"/>
<dbReference type="Gene3D" id="2.10.70.100">
    <property type="match status" value="1"/>
</dbReference>
<evidence type="ECO:0000313" key="8">
    <source>
        <dbReference type="Proteomes" id="UP000218896"/>
    </source>
</evidence>
<dbReference type="PANTHER" id="PTHR45138:SF9">
    <property type="entry name" value="DIGUANYLATE CYCLASE DGCM-RELATED"/>
    <property type="match status" value="1"/>
</dbReference>
<feature type="domain" description="PAC" evidence="5">
    <location>
        <begin position="222"/>
        <end position="272"/>
    </location>
</feature>
<dbReference type="InterPro" id="IPR035965">
    <property type="entry name" value="PAS-like_dom_sf"/>
</dbReference>
<dbReference type="InterPro" id="IPR000014">
    <property type="entry name" value="PAS"/>
</dbReference>
<evidence type="ECO:0000259" key="6">
    <source>
        <dbReference type="PROSITE" id="PS50887"/>
    </source>
</evidence>
<name>A0A2A2F268_9GAMM</name>
<keyword evidence="4" id="KW-0175">Coiled coil</keyword>
<reference evidence="7 8" key="1">
    <citation type="submission" date="2017-08" db="EMBL/GenBank/DDBJ databases">
        <title>Halovibrio sewagensis sp. nov., isolated from wastewater of high salinity.</title>
        <authorList>
            <person name="Dong X."/>
            <person name="Zhang G."/>
        </authorList>
    </citation>
    <scope>NUCLEOTIDE SEQUENCE [LARGE SCALE GENOMIC DNA]</scope>
    <source>
        <strain evidence="7 8">YL5-2</strain>
    </source>
</reference>
<comment type="cofactor">
    <cofactor evidence="1">
        <name>Mg(2+)</name>
        <dbReference type="ChEBI" id="CHEBI:18420"/>
    </cofactor>
</comment>
<gene>
    <name evidence="7" type="ORF">CK501_13210</name>
</gene>
<comment type="caution">
    <text evidence="7">The sequence shown here is derived from an EMBL/GenBank/DDBJ whole genome shotgun (WGS) entry which is preliminary data.</text>
</comment>
<dbReference type="RefSeq" id="WP_095618217.1">
    <property type="nucleotide sequence ID" value="NZ_NSKD01000007.1"/>
</dbReference>
<dbReference type="Pfam" id="PF08447">
    <property type="entry name" value="PAS_3"/>
    <property type="match status" value="2"/>
</dbReference>
<evidence type="ECO:0000256" key="2">
    <source>
        <dbReference type="ARBA" id="ARBA00012528"/>
    </source>
</evidence>
<dbReference type="OrthoDB" id="9776960at2"/>
<dbReference type="GO" id="GO:0043709">
    <property type="term" value="P:cell adhesion involved in single-species biofilm formation"/>
    <property type="evidence" value="ECO:0007669"/>
    <property type="project" value="TreeGrafter"/>
</dbReference>